<evidence type="ECO:0000256" key="2">
    <source>
        <dbReference type="SAM" id="Phobius"/>
    </source>
</evidence>
<feature type="signal peptide" evidence="3">
    <location>
        <begin position="1"/>
        <end position="26"/>
    </location>
</feature>
<feature type="region of interest" description="Disordered" evidence="1">
    <location>
        <begin position="220"/>
        <end position="296"/>
    </location>
</feature>
<feature type="transmembrane region" description="Helical" evidence="2">
    <location>
        <begin position="151"/>
        <end position="174"/>
    </location>
</feature>
<feature type="chain" id="PRO_5001653012" description="Mid2 domain-containing protein" evidence="3">
    <location>
        <begin position="27"/>
        <end position="350"/>
    </location>
</feature>
<evidence type="ECO:0008006" key="6">
    <source>
        <dbReference type="Google" id="ProtNLM"/>
    </source>
</evidence>
<feature type="compositionally biased region" description="Pro residues" evidence="1">
    <location>
        <begin position="223"/>
        <end position="237"/>
    </location>
</feature>
<feature type="compositionally biased region" description="Polar residues" evidence="1">
    <location>
        <begin position="315"/>
        <end position="324"/>
    </location>
</feature>
<dbReference type="OrthoDB" id="2282566at2759"/>
<dbReference type="STRING" id="1263082.A0A068SC39"/>
<dbReference type="VEuPathDB" id="FungiDB:LCOR_09670.1"/>
<evidence type="ECO:0000313" key="4">
    <source>
        <dbReference type="EMBL" id="CDH58821.1"/>
    </source>
</evidence>
<protein>
    <recommendedName>
        <fullName evidence="6">Mid2 domain-containing protein</fullName>
    </recommendedName>
</protein>
<dbReference type="EMBL" id="CBTN010000061">
    <property type="protein sequence ID" value="CDH58821.1"/>
    <property type="molecule type" value="Genomic_DNA"/>
</dbReference>
<keyword evidence="3" id="KW-0732">Signal</keyword>
<feature type="compositionally biased region" description="Low complexity" evidence="1">
    <location>
        <begin position="279"/>
        <end position="292"/>
    </location>
</feature>
<proteinExistence type="predicted"/>
<evidence type="ECO:0000256" key="3">
    <source>
        <dbReference type="SAM" id="SignalP"/>
    </source>
</evidence>
<dbReference type="CDD" id="cd21699">
    <property type="entry name" value="JMTM_APP_like"/>
    <property type="match status" value="1"/>
</dbReference>
<feature type="compositionally biased region" description="Low complexity" evidence="1">
    <location>
        <begin position="80"/>
        <end position="89"/>
    </location>
</feature>
<keyword evidence="2" id="KW-0472">Membrane</keyword>
<feature type="compositionally biased region" description="Low complexity" evidence="1">
    <location>
        <begin position="249"/>
        <end position="264"/>
    </location>
</feature>
<comment type="caution">
    <text evidence="4">The sequence shown here is derived from an EMBL/GenBank/DDBJ whole genome shotgun (WGS) entry which is preliminary data.</text>
</comment>
<evidence type="ECO:0000313" key="5">
    <source>
        <dbReference type="Proteomes" id="UP000027586"/>
    </source>
</evidence>
<keyword evidence="5" id="KW-1185">Reference proteome</keyword>
<feature type="region of interest" description="Disordered" evidence="1">
    <location>
        <begin position="80"/>
        <end position="118"/>
    </location>
</feature>
<evidence type="ECO:0000256" key="1">
    <source>
        <dbReference type="SAM" id="MobiDB-lite"/>
    </source>
</evidence>
<organism evidence="4 5">
    <name type="scientific">Lichtheimia corymbifera JMRC:FSU:9682</name>
    <dbReference type="NCBI Taxonomy" id="1263082"/>
    <lineage>
        <taxon>Eukaryota</taxon>
        <taxon>Fungi</taxon>
        <taxon>Fungi incertae sedis</taxon>
        <taxon>Mucoromycota</taxon>
        <taxon>Mucoromycotina</taxon>
        <taxon>Mucoromycetes</taxon>
        <taxon>Mucorales</taxon>
        <taxon>Lichtheimiaceae</taxon>
        <taxon>Lichtheimia</taxon>
    </lineage>
</organism>
<name>A0A068SC39_9FUNG</name>
<dbReference type="Proteomes" id="UP000027586">
    <property type="component" value="Unassembled WGS sequence"/>
</dbReference>
<feature type="compositionally biased region" description="Low complexity" evidence="1">
    <location>
        <begin position="102"/>
        <end position="115"/>
    </location>
</feature>
<reference evidence="4" key="1">
    <citation type="submission" date="2013-08" db="EMBL/GenBank/DDBJ databases">
        <title>Gene expansion shapes genome architecture in the human pathogen Lichtheimia corymbifera: an evolutionary genomics analysis in the ancient terrestrial Mucorales (Mucoromycotina).</title>
        <authorList>
            <person name="Schwartze V.U."/>
            <person name="Winter S."/>
            <person name="Shelest E."/>
            <person name="Marcet-Houben M."/>
            <person name="Horn F."/>
            <person name="Wehner S."/>
            <person name="Hoffmann K."/>
            <person name="Riege K."/>
            <person name="Sammeth M."/>
            <person name="Nowrousian M."/>
            <person name="Valiante V."/>
            <person name="Linde J."/>
            <person name="Jacobsen I.D."/>
            <person name="Marz M."/>
            <person name="Brakhage A.A."/>
            <person name="Gabaldon T."/>
            <person name="Bocker S."/>
            <person name="Voigt K."/>
        </authorList>
    </citation>
    <scope>NUCLEOTIDE SEQUENCE [LARGE SCALE GENOMIC DNA]</scope>
    <source>
        <strain evidence="4">FSU 9682</strain>
    </source>
</reference>
<keyword evidence="2" id="KW-0812">Transmembrane</keyword>
<dbReference type="AlphaFoldDB" id="A0A068SC39"/>
<sequence length="350" mass="36967">MALPRSFTMSTGWSWPLLICITPTLARKLTCNEVCNAHSRRFLPPPPPPVKEGSTYILPSASFTGNLTDVNLSSLFGSSSSLPPRHSLSTQPSINAAPTEPSSSSLSSNGVTVVSPTSSASLDNTAVAEASSSLTSSSTADNDGNGLGTGALVGIIVGAAVVVIGGLALVIILMRRKRRQGKKFNPGRGITPSMVISTRSSYNNYDASNGGGVVPMVIEAPRLHPPTPSPPPPPSPSPAIQGVKQYNHPSPTYLAPPTAAALSSRQHKQPNSTSPIYHSTMASSSSTTTTASPDRRLSKYNYLAQAFSQMRRPDSQVSTYPTTVQDDEDEPLSPTSLTHTNRRAARYHYI</sequence>
<keyword evidence="2" id="KW-1133">Transmembrane helix</keyword>
<gene>
    <name evidence="4" type="ORF">LCOR_09670.1</name>
</gene>
<feature type="region of interest" description="Disordered" evidence="1">
    <location>
        <begin position="309"/>
        <end position="337"/>
    </location>
</feature>
<accession>A0A068SC39</accession>